<comment type="subcellular location">
    <subcellularLocation>
        <location evidence="3">Cytoplasm</location>
    </subcellularLocation>
</comment>
<evidence type="ECO:0000313" key="4">
    <source>
        <dbReference type="EMBL" id="URN96366.1"/>
    </source>
</evidence>
<keyword evidence="2 3" id="KW-0143">Chaperone</keyword>
<dbReference type="Pfam" id="PF01730">
    <property type="entry name" value="UreF"/>
    <property type="match status" value="1"/>
</dbReference>
<evidence type="ECO:0000313" key="5">
    <source>
        <dbReference type="Proteomes" id="UP001056756"/>
    </source>
</evidence>
<evidence type="ECO:0000256" key="3">
    <source>
        <dbReference type="HAMAP-Rule" id="MF_01385"/>
    </source>
</evidence>
<comment type="similarity">
    <text evidence="3">Belongs to the UreF family.</text>
</comment>
<dbReference type="PANTHER" id="PTHR33620">
    <property type="entry name" value="UREASE ACCESSORY PROTEIN F"/>
    <property type="match status" value="1"/>
</dbReference>
<protein>
    <recommendedName>
        <fullName evidence="3">Urease accessory protein UreF</fullName>
    </recommendedName>
</protein>
<dbReference type="Proteomes" id="UP001056756">
    <property type="component" value="Chromosome"/>
</dbReference>
<keyword evidence="3" id="KW-0963">Cytoplasm</keyword>
<dbReference type="PANTHER" id="PTHR33620:SF1">
    <property type="entry name" value="UREASE ACCESSORY PROTEIN F"/>
    <property type="match status" value="1"/>
</dbReference>
<keyword evidence="1 3" id="KW-0996">Nickel insertion</keyword>
<dbReference type="Gene3D" id="1.10.4190.10">
    <property type="entry name" value="Urease accessory protein UreF"/>
    <property type="match status" value="1"/>
</dbReference>
<dbReference type="AlphaFoldDB" id="A0A9J6ZJR7"/>
<dbReference type="GO" id="GO:0016151">
    <property type="term" value="F:nickel cation binding"/>
    <property type="evidence" value="ECO:0007669"/>
    <property type="project" value="UniProtKB-UniRule"/>
</dbReference>
<dbReference type="PIRSF" id="PIRSF009467">
    <property type="entry name" value="Ureas_acces_UreF"/>
    <property type="match status" value="1"/>
</dbReference>
<dbReference type="HAMAP" id="MF_01385">
    <property type="entry name" value="UreF"/>
    <property type="match status" value="1"/>
</dbReference>
<comment type="function">
    <text evidence="3">Required for maturation of urease via the functional incorporation of the urease nickel metallocenter.</text>
</comment>
<dbReference type="GO" id="GO:0005737">
    <property type="term" value="C:cytoplasm"/>
    <property type="evidence" value="ECO:0007669"/>
    <property type="project" value="UniProtKB-SubCell"/>
</dbReference>
<comment type="subunit">
    <text evidence="3">UreD, UreF and UreG form a complex that acts as a GTP-hydrolysis-dependent molecular chaperone, activating the urease apoprotein by helping to assemble the nickel containing metallocenter of UreC. The UreE protein probably delivers the nickel.</text>
</comment>
<dbReference type="InterPro" id="IPR002639">
    <property type="entry name" value="UreF"/>
</dbReference>
<evidence type="ECO:0000256" key="2">
    <source>
        <dbReference type="ARBA" id="ARBA00023186"/>
    </source>
</evidence>
<proteinExistence type="inferred from homology"/>
<gene>
    <name evidence="3" type="primary">ureF</name>
    <name evidence="4" type="ORF">NAG76_09175</name>
</gene>
<dbReference type="KEGG" id="plig:NAG76_09175"/>
<dbReference type="EMBL" id="CP097899">
    <property type="protein sequence ID" value="URN96366.1"/>
    <property type="molecule type" value="Genomic_DNA"/>
</dbReference>
<evidence type="ECO:0000256" key="1">
    <source>
        <dbReference type="ARBA" id="ARBA00022988"/>
    </source>
</evidence>
<organism evidence="4 5">
    <name type="scientific">Candidatus Pristimantibacillus lignocellulolyticus</name>
    <dbReference type="NCBI Taxonomy" id="2994561"/>
    <lineage>
        <taxon>Bacteria</taxon>
        <taxon>Bacillati</taxon>
        <taxon>Bacillota</taxon>
        <taxon>Bacilli</taxon>
        <taxon>Bacillales</taxon>
        <taxon>Paenibacillaceae</taxon>
        <taxon>Candidatus Pristimantibacillus</taxon>
    </lineage>
</organism>
<sequence length="266" mass="30500">MVSTLLANQLQYYQWLNVITYSKFTDATFSGRELPMIPSPTSLLSYVQLLDSAIPIGGFSHSFGLETFVQRHHVTTLQQLEQYIAGQIHSSIVPMDAITISCIYKALHEYDDKQIAQLDSIFHTQRSPRETRDGMYKMGRRLIKLGKSLYPEAKLDELEQLLTLHGGYGTFPVVFTWITWHLDIDVDTAVHGYLYTSIQTMVNSGIRLMSMGQTDGQLLIRRMQQYATEEWSELCKHSISKPFSFSAVHDILAMEHETLYSRLFMS</sequence>
<name>A0A9J6ZJR7_9BACL</name>
<reference evidence="4" key="1">
    <citation type="submission" date="2022-05" db="EMBL/GenBank/DDBJ databases">
        <title>Novel bacterial taxa in a minimal lignocellulolytic consortium and its capacity to transform plastics disclosed by genome-resolved metagenomics.</title>
        <authorList>
            <person name="Rodriguez C.A.D."/>
            <person name="Diaz-Garcia L."/>
            <person name="Herrera K."/>
            <person name="Tarazona N.A."/>
            <person name="Sproer C."/>
            <person name="Overmann J."/>
            <person name="Jimenez D.J."/>
        </authorList>
    </citation>
    <scope>NUCLEOTIDE SEQUENCE</scope>
    <source>
        <strain evidence="4">MAG5</strain>
    </source>
</reference>
<accession>A0A9J6ZJR7</accession>
<dbReference type="InterPro" id="IPR038277">
    <property type="entry name" value="UreF_sf"/>
</dbReference>